<dbReference type="STRING" id="561720.SAMN06275492_10259"/>
<evidence type="ECO:0000313" key="3">
    <source>
        <dbReference type="Proteomes" id="UP000193355"/>
    </source>
</evidence>
<dbReference type="PANTHER" id="PTHR34504:SF2">
    <property type="entry name" value="UPF0150 PROTEIN SSL0259"/>
    <property type="match status" value="1"/>
</dbReference>
<dbReference type="OrthoDB" id="5419659at2"/>
<gene>
    <name evidence="2" type="ORF">SAMN06275492_10259</name>
</gene>
<reference evidence="3" key="1">
    <citation type="submission" date="2017-04" db="EMBL/GenBank/DDBJ databases">
        <authorList>
            <person name="Varghese N."/>
            <person name="Submissions S."/>
        </authorList>
    </citation>
    <scope>NUCLEOTIDE SEQUENCE [LARGE SCALE GENOMIC DNA]</scope>
    <source>
        <strain evidence="3">USBA 82</strain>
    </source>
</reference>
<dbReference type="InterPro" id="IPR035069">
    <property type="entry name" value="TTHA1013/TTHA0281-like"/>
</dbReference>
<dbReference type="Gene3D" id="3.30.160.250">
    <property type="match status" value="1"/>
</dbReference>
<accession>A0A1X7II46</accession>
<dbReference type="InterPro" id="IPR051404">
    <property type="entry name" value="TA_system_antitoxin"/>
</dbReference>
<sequence length="133" mass="15118">MKDTYIYPAVFTCDDDGYAVEFPDLPGCVSCADSEADGIKKAKEILSWHLWDMERSGEIIPEPSPVKELATGLGENEYLVVIEVFMPPYRYAKHNKATKVTTTIPMWMKVQADQARLNYSDLLKDAIQEKLRL</sequence>
<name>A0A1X7II46_9BACT</name>
<dbReference type="Proteomes" id="UP000193355">
    <property type="component" value="Unassembled WGS sequence"/>
</dbReference>
<keyword evidence="3" id="KW-1185">Reference proteome</keyword>
<dbReference type="RefSeq" id="WP_085543679.1">
    <property type="nucleotide sequence ID" value="NZ_FXBB01000002.1"/>
</dbReference>
<evidence type="ECO:0000259" key="1">
    <source>
        <dbReference type="Pfam" id="PF15919"/>
    </source>
</evidence>
<dbReference type="SUPFAM" id="SSF143100">
    <property type="entry name" value="TTHA1013/TTHA0281-like"/>
    <property type="match status" value="1"/>
</dbReference>
<protein>
    <submittedName>
        <fullName evidence="2">Predicted nuclease of the RNAse H fold, HicB family</fullName>
    </submittedName>
</protein>
<dbReference type="PANTHER" id="PTHR34504">
    <property type="entry name" value="ANTITOXIN HICB"/>
    <property type="match status" value="1"/>
</dbReference>
<organism evidence="2 3">
    <name type="scientific">Dethiosulfovibrio salsuginis</name>
    <dbReference type="NCBI Taxonomy" id="561720"/>
    <lineage>
        <taxon>Bacteria</taxon>
        <taxon>Thermotogati</taxon>
        <taxon>Synergistota</taxon>
        <taxon>Synergistia</taxon>
        <taxon>Synergistales</taxon>
        <taxon>Dethiosulfovibrionaceae</taxon>
        <taxon>Dethiosulfovibrio</taxon>
    </lineage>
</organism>
<dbReference type="InterPro" id="IPR031807">
    <property type="entry name" value="HicB-like"/>
</dbReference>
<dbReference type="EMBL" id="FXBB01000002">
    <property type="protein sequence ID" value="SMG14097.1"/>
    <property type="molecule type" value="Genomic_DNA"/>
</dbReference>
<dbReference type="Pfam" id="PF15919">
    <property type="entry name" value="HicB_lk_antitox"/>
    <property type="match status" value="1"/>
</dbReference>
<dbReference type="AlphaFoldDB" id="A0A1X7II46"/>
<feature type="domain" description="HicB-like antitoxin of toxin-antitoxin system" evidence="1">
    <location>
        <begin position="7"/>
        <end position="114"/>
    </location>
</feature>
<evidence type="ECO:0000313" key="2">
    <source>
        <dbReference type="EMBL" id="SMG14097.1"/>
    </source>
</evidence>
<proteinExistence type="predicted"/>